<dbReference type="AlphaFoldDB" id="A0A0A8ZVW5"/>
<accession>A0A0A8ZVW5</accession>
<protein>
    <submittedName>
        <fullName evidence="1">Uncharacterized protein</fullName>
    </submittedName>
</protein>
<dbReference type="EMBL" id="GBRH01258963">
    <property type="protein sequence ID" value="JAD38932.1"/>
    <property type="molecule type" value="Transcribed_RNA"/>
</dbReference>
<name>A0A0A8ZVW5_ARUDO</name>
<organism evidence="1">
    <name type="scientific">Arundo donax</name>
    <name type="common">Giant reed</name>
    <name type="synonym">Donax arundinaceus</name>
    <dbReference type="NCBI Taxonomy" id="35708"/>
    <lineage>
        <taxon>Eukaryota</taxon>
        <taxon>Viridiplantae</taxon>
        <taxon>Streptophyta</taxon>
        <taxon>Embryophyta</taxon>
        <taxon>Tracheophyta</taxon>
        <taxon>Spermatophyta</taxon>
        <taxon>Magnoliopsida</taxon>
        <taxon>Liliopsida</taxon>
        <taxon>Poales</taxon>
        <taxon>Poaceae</taxon>
        <taxon>PACMAD clade</taxon>
        <taxon>Arundinoideae</taxon>
        <taxon>Arundineae</taxon>
        <taxon>Arundo</taxon>
    </lineage>
</organism>
<proteinExistence type="predicted"/>
<evidence type="ECO:0000313" key="1">
    <source>
        <dbReference type="EMBL" id="JAD38932.1"/>
    </source>
</evidence>
<reference evidence="1" key="2">
    <citation type="journal article" date="2015" name="Data Brief">
        <title>Shoot transcriptome of the giant reed, Arundo donax.</title>
        <authorList>
            <person name="Barrero R.A."/>
            <person name="Guerrero F.D."/>
            <person name="Moolhuijzen P."/>
            <person name="Goolsby J.A."/>
            <person name="Tidwell J."/>
            <person name="Bellgard S.E."/>
            <person name="Bellgard M.I."/>
        </authorList>
    </citation>
    <scope>NUCLEOTIDE SEQUENCE</scope>
    <source>
        <tissue evidence="1">Shoot tissue taken approximately 20 cm above the soil surface</tissue>
    </source>
</reference>
<sequence>MCLLSRLYCNLRKHCIQQVISGTHCPRKRCSLWKLTFFRVHP</sequence>
<reference evidence="1" key="1">
    <citation type="submission" date="2014-09" db="EMBL/GenBank/DDBJ databases">
        <authorList>
            <person name="Magalhaes I.L.F."/>
            <person name="Oliveira U."/>
            <person name="Santos F.R."/>
            <person name="Vidigal T.H.D.A."/>
            <person name="Brescovit A.D."/>
            <person name="Santos A.J."/>
        </authorList>
    </citation>
    <scope>NUCLEOTIDE SEQUENCE</scope>
    <source>
        <tissue evidence="1">Shoot tissue taken approximately 20 cm above the soil surface</tissue>
    </source>
</reference>